<feature type="compositionally biased region" description="Polar residues" evidence="2">
    <location>
        <begin position="566"/>
        <end position="581"/>
    </location>
</feature>
<feature type="coiled-coil region" evidence="1">
    <location>
        <begin position="316"/>
        <end position="371"/>
    </location>
</feature>
<dbReference type="Gene3D" id="1.20.5.190">
    <property type="match status" value="1"/>
</dbReference>
<feature type="compositionally biased region" description="Basic and acidic residues" evidence="2">
    <location>
        <begin position="658"/>
        <end position="669"/>
    </location>
</feature>
<dbReference type="InParanoid" id="A0A078B095"/>
<feature type="compositionally biased region" description="Polar residues" evidence="2">
    <location>
        <begin position="634"/>
        <end position="653"/>
    </location>
</feature>
<keyword evidence="4" id="KW-1185">Reference proteome</keyword>
<dbReference type="SUPFAM" id="SSF52540">
    <property type="entry name" value="P-loop containing nucleoside triphosphate hydrolases"/>
    <property type="match status" value="1"/>
</dbReference>
<organism evidence="3 4">
    <name type="scientific">Stylonychia lemnae</name>
    <name type="common">Ciliate</name>
    <dbReference type="NCBI Taxonomy" id="5949"/>
    <lineage>
        <taxon>Eukaryota</taxon>
        <taxon>Sar</taxon>
        <taxon>Alveolata</taxon>
        <taxon>Ciliophora</taxon>
        <taxon>Intramacronucleata</taxon>
        <taxon>Spirotrichea</taxon>
        <taxon>Stichotrichia</taxon>
        <taxon>Sporadotrichida</taxon>
        <taxon>Oxytrichidae</taxon>
        <taxon>Stylonychinae</taxon>
        <taxon>Stylonychia</taxon>
    </lineage>
</organism>
<protein>
    <recommendedName>
        <fullName evidence="5">Iq calmodulin-binding motif family protein</fullName>
    </recommendedName>
</protein>
<evidence type="ECO:0000256" key="2">
    <source>
        <dbReference type="SAM" id="MobiDB-lite"/>
    </source>
</evidence>
<evidence type="ECO:0000313" key="4">
    <source>
        <dbReference type="Proteomes" id="UP000039865"/>
    </source>
</evidence>
<dbReference type="Proteomes" id="UP000039865">
    <property type="component" value="Unassembled WGS sequence"/>
</dbReference>
<accession>A0A078B095</accession>
<dbReference type="Pfam" id="PF00612">
    <property type="entry name" value="IQ"/>
    <property type="match status" value="2"/>
</dbReference>
<feature type="compositionally biased region" description="Low complexity" evidence="2">
    <location>
        <begin position="964"/>
        <end position="995"/>
    </location>
</feature>
<feature type="compositionally biased region" description="Polar residues" evidence="2">
    <location>
        <begin position="1"/>
        <end position="26"/>
    </location>
</feature>
<evidence type="ECO:0000313" key="3">
    <source>
        <dbReference type="EMBL" id="CDW86827.1"/>
    </source>
</evidence>
<feature type="compositionally biased region" description="Acidic residues" evidence="2">
    <location>
        <begin position="546"/>
        <end position="557"/>
    </location>
</feature>
<evidence type="ECO:0000256" key="1">
    <source>
        <dbReference type="SAM" id="Coils"/>
    </source>
</evidence>
<feature type="region of interest" description="Disordered" evidence="2">
    <location>
        <begin position="632"/>
        <end position="760"/>
    </location>
</feature>
<dbReference type="SMART" id="SM00015">
    <property type="entry name" value="IQ"/>
    <property type="match status" value="2"/>
</dbReference>
<proteinExistence type="predicted"/>
<feature type="compositionally biased region" description="Polar residues" evidence="2">
    <location>
        <begin position="160"/>
        <end position="169"/>
    </location>
</feature>
<reference evidence="3 4" key="1">
    <citation type="submission" date="2014-06" db="EMBL/GenBank/DDBJ databases">
        <authorList>
            <person name="Swart Estienne"/>
        </authorList>
    </citation>
    <scope>NUCLEOTIDE SEQUENCE [LARGE SCALE GENOMIC DNA]</scope>
    <source>
        <strain evidence="3 4">130c</strain>
    </source>
</reference>
<name>A0A078B095_STYLE</name>
<feature type="region of interest" description="Disordered" evidence="2">
    <location>
        <begin position="546"/>
        <end position="582"/>
    </location>
</feature>
<feature type="compositionally biased region" description="Polar residues" evidence="2">
    <location>
        <begin position="127"/>
        <end position="151"/>
    </location>
</feature>
<dbReference type="InterPro" id="IPR027417">
    <property type="entry name" value="P-loop_NTPase"/>
</dbReference>
<sequence length="1049" mass="120123">MKSNSQAKLQQPNSISTTTSVNSKQIVSRDWAEKVQSDQILQILNTDSAKNSDNLNTSSTNGSMFQQFNDKQRIIQPAKAPRINSQGSSRSSAYTVNSNLNKTGNQSINLNSDQISPRSQAKRDIQVFQQQLNQKGSSNISNCNIPRSSTQENKRRRSVRQQQLHNQSDLPELARAKIQSSFNSNKNQGQHMQSPSEKIISSNPHKIKRRMLGGEGSSTDRLFNQIVKTQDDKQEMNKENVIEDNKITSNSTKSLMMIQYHNQNPQKAPTSQSSRLPMKLQKSFTYSQQNGDNISSRTSVASQLPSNSMMLGSQQNTILEKQMKEVNKQKELLQKLQREKDELEKQMQNNEKAIQNRMQKLHQERRLMEEKIIKASIVIQRFARGFIARLRFKNLQDNQIIEQKAKLANVLDELKVQINTCFNQVSDQVNDQIDASATMIQRAARKMIARKNFRISLYKLMLFKNIVENKVHKEKMQMLYAFEQLIINTEDENDEEYYDEVYGQEDYEGDEYAAGVGGGYPHLSRQFPPAQRVPVEAEYLSNPSDIIDEEEYEDSEEEKEHHQKMQIEQNKQIEKPQTAQVQGGGKILNKVTANDLLEFARKNSAGLGDKNQTLQSDDHSNQFEIEVGAGMFGQSKNSNYGEYSQQSQLSTLNAKKRSSSEKRETDSQKNDSLMQSELPKAVSRRIQPRQQQAKPKMLALPPPELTIQKQPPRPIDMERINALSQPKTVPEEEVLPPPKKKAPKPPMAQKPKKKKSKKNQEISEALVLAKPQKKRRRVSRQGSGQQVVGDLISNYEKLLKHRESRTSIKMQRQNSHQDNQVYAIEYKADDAQNDKYRQQQRNAVRLPLQLTQKQAGKNQQSQAIGVDYQRNQKLQELGYTNEPSLSSNQDLAEIDTQNNLQIEHKIPQVIQKQDYLEDSQDLTIVTESQNVTDPRLGLILPPIQSNIQQNLSYQQQIQMQSNNIPNYNSQQNLQANTNQQTQQSQQQHQHQQHQADPSQLYKKCFPHTSLGFKERFPVFADILQRYNKNLKHISNAAAVTATNTVIAKK</sequence>
<evidence type="ECO:0008006" key="5">
    <source>
        <dbReference type="Google" id="ProtNLM"/>
    </source>
</evidence>
<dbReference type="InterPro" id="IPR000048">
    <property type="entry name" value="IQ_motif_EF-hand-BS"/>
</dbReference>
<dbReference type="PROSITE" id="PS50096">
    <property type="entry name" value="IQ"/>
    <property type="match status" value="2"/>
</dbReference>
<dbReference type="AlphaFoldDB" id="A0A078B095"/>
<dbReference type="EMBL" id="CCKQ01015012">
    <property type="protein sequence ID" value="CDW86827.1"/>
    <property type="molecule type" value="Genomic_DNA"/>
</dbReference>
<feature type="region of interest" description="Disordered" evidence="2">
    <location>
        <begin position="964"/>
        <end position="998"/>
    </location>
</feature>
<feature type="compositionally biased region" description="Polar residues" evidence="2">
    <location>
        <begin position="83"/>
        <end position="119"/>
    </location>
</feature>
<gene>
    <name evidence="3" type="primary">Contig9986.g10682</name>
    <name evidence="3" type="ORF">STYLEM_15926</name>
</gene>
<feature type="region of interest" description="Disordered" evidence="2">
    <location>
        <begin position="1"/>
        <end position="28"/>
    </location>
</feature>
<feature type="region of interest" description="Disordered" evidence="2">
    <location>
        <begin position="79"/>
        <end position="172"/>
    </location>
</feature>
<keyword evidence="1" id="KW-0175">Coiled coil</keyword>